<sequence length="113" mass="12065">MSNTCPYCIAPIFTQSKSVHQPLALCGPTGQAERAGGYPQVQRPSLLAYAEYKDRVRSSCSKVAQAHGERTLKLASRPSSAGRLATLPGQTLPVHGVKAIVPTSKVEIPLPRL</sequence>
<organism evidence="1 2">
    <name type="scientific">Durusdinium trenchii</name>
    <dbReference type="NCBI Taxonomy" id="1381693"/>
    <lineage>
        <taxon>Eukaryota</taxon>
        <taxon>Sar</taxon>
        <taxon>Alveolata</taxon>
        <taxon>Dinophyceae</taxon>
        <taxon>Suessiales</taxon>
        <taxon>Symbiodiniaceae</taxon>
        <taxon>Durusdinium</taxon>
    </lineage>
</organism>
<dbReference type="Proteomes" id="UP001642484">
    <property type="component" value="Unassembled WGS sequence"/>
</dbReference>
<evidence type="ECO:0000313" key="2">
    <source>
        <dbReference type="Proteomes" id="UP001642484"/>
    </source>
</evidence>
<name>A0ABP0IBD8_9DINO</name>
<gene>
    <name evidence="1" type="ORF">CCMP2556_LOCUS5343</name>
</gene>
<keyword evidence="2" id="KW-1185">Reference proteome</keyword>
<evidence type="ECO:0000313" key="1">
    <source>
        <dbReference type="EMBL" id="CAK8998688.1"/>
    </source>
</evidence>
<dbReference type="EMBL" id="CAXAMN010002225">
    <property type="protein sequence ID" value="CAK8998688.1"/>
    <property type="molecule type" value="Genomic_DNA"/>
</dbReference>
<comment type="caution">
    <text evidence="1">The sequence shown here is derived from an EMBL/GenBank/DDBJ whole genome shotgun (WGS) entry which is preliminary data.</text>
</comment>
<proteinExistence type="predicted"/>
<accession>A0ABP0IBD8</accession>
<protein>
    <submittedName>
        <fullName evidence="1">Uncharacterized protein</fullName>
    </submittedName>
</protein>
<reference evidence="1 2" key="1">
    <citation type="submission" date="2024-02" db="EMBL/GenBank/DDBJ databases">
        <authorList>
            <person name="Chen Y."/>
            <person name="Shah S."/>
            <person name="Dougan E. K."/>
            <person name="Thang M."/>
            <person name="Chan C."/>
        </authorList>
    </citation>
    <scope>NUCLEOTIDE SEQUENCE [LARGE SCALE GENOMIC DNA]</scope>
</reference>